<dbReference type="Pfam" id="PF01841">
    <property type="entry name" value="Transglut_core"/>
    <property type="match status" value="1"/>
</dbReference>
<feature type="transmembrane region" description="Helical" evidence="1">
    <location>
        <begin position="17"/>
        <end position="46"/>
    </location>
</feature>
<dbReference type="EC" id="2.3.2.13" evidence="3"/>
<comment type="caution">
    <text evidence="3">The sequence shown here is derived from an EMBL/GenBank/DDBJ whole genome shotgun (WGS) entry which is preliminary data.</text>
</comment>
<name>A0A5B1CG30_9BACT</name>
<dbReference type="InterPro" id="IPR021878">
    <property type="entry name" value="TgpA_N"/>
</dbReference>
<feature type="transmembrane region" description="Helical" evidence="1">
    <location>
        <begin position="58"/>
        <end position="76"/>
    </location>
</feature>
<dbReference type="Proteomes" id="UP000322699">
    <property type="component" value="Unassembled WGS sequence"/>
</dbReference>
<dbReference type="SMART" id="SM00460">
    <property type="entry name" value="TGc"/>
    <property type="match status" value="1"/>
</dbReference>
<dbReference type="SUPFAM" id="SSF54001">
    <property type="entry name" value="Cysteine proteinases"/>
    <property type="match status" value="1"/>
</dbReference>
<dbReference type="PANTHER" id="PTHR42736:SF1">
    <property type="entry name" value="PROTEIN-GLUTAMINE GAMMA-GLUTAMYLTRANSFERASE"/>
    <property type="match status" value="1"/>
</dbReference>
<dbReference type="EMBL" id="VRLW01000001">
    <property type="protein sequence ID" value="KAA1258530.1"/>
    <property type="molecule type" value="Genomic_DNA"/>
</dbReference>
<keyword evidence="1" id="KW-0812">Transmembrane</keyword>
<dbReference type="PANTHER" id="PTHR42736">
    <property type="entry name" value="PROTEIN-GLUTAMINE GAMMA-GLUTAMYLTRANSFERASE"/>
    <property type="match status" value="1"/>
</dbReference>
<gene>
    <name evidence="3" type="primary">tgpA_1</name>
    <name evidence="3" type="ORF">LF1_10500</name>
</gene>
<dbReference type="OrthoDB" id="9804872at2"/>
<keyword evidence="3" id="KW-0808">Transferase</keyword>
<dbReference type="RefSeq" id="WP_068257916.1">
    <property type="nucleotide sequence ID" value="NZ_LWSK01000001.1"/>
</dbReference>
<dbReference type="Pfam" id="PF11992">
    <property type="entry name" value="TgpA_N"/>
    <property type="match status" value="1"/>
</dbReference>
<protein>
    <submittedName>
        <fullName evidence="3">Protein-glutamine gamma-glutamyltransferase</fullName>
        <ecNumber evidence="3">2.3.2.13</ecNumber>
    </submittedName>
</protein>
<keyword evidence="1" id="KW-1133">Transmembrane helix</keyword>
<evidence type="ECO:0000259" key="2">
    <source>
        <dbReference type="SMART" id="SM00460"/>
    </source>
</evidence>
<keyword evidence="4" id="KW-1185">Reference proteome</keyword>
<feature type="transmembrane region" description="Helical" evidence="1">
    <location>
        <begin position="164"/>
        <end position="185"/>
    </location>
</feature>
<feature type="transmembrane region" description="Helical" evidence="1">
    <location>
        <begin position="82"/>
        <end position="101"/>
    </location>
</feature>
<accession>A0A5B1CG30</accession>
<keyword evidence="1" id="KW-0472">Membrane</keyword>
<sequence>MNSETVFLKRFLHTSPVLIALVFHAIALNRWLVVGPAIAVLSIAVLRNPGFAPSSRHWYLAAIAGALIGLFAPPGMISAGPLPPGIAAVVAGIAIAIAIVATFGNRTTVAWVAAWAILAMSGKHGINGQLNFVLFIFLAVSLIAAASNAKVLRYKSRSSLVRSLLAISIFAAITAVCTVGASFALKRIDRALVNTVENLMTRNPTSSITGLSSNITLGERSQIRPSPLPLLELSEMSGVLRTKVMDDFDGLRWTTSAQLNSATNSFDEVAVHSGPKRQIEMLFLDDINNAIPSPAGTYQVIDATPRISGGWVLQGEPDRVTVTLVGSADETLPSEPEPIKNLTALPDVLREGLGPIAAELTVPTNTNRENALAIAAFFQNNFEYSLTTDLSGEDHPLVILVKQRRPAYCVYFASAMAVMLRSQGIPARVASGFVPNEVNPLTGRVTIRERDSHAWVEVWSPENKRYDAFDPTPGSSRLQTIGLDEPESYLANLVQAIRSTVRRLWLIARQDPIRLLSMLITSPYAWLTVVALTVWGVYRFRRSQPVRSRAPVDSVDPDLREIYSRYLQSLKQFGINPGDWESDQELIDRLEEMGEPSRSKSANEFIDRYRAARYGGQVFDDELVALVDRMES</sequence>
<dbReference type="InterPro" id="IPR052901">
    <property type="entry name" value="Bact_TGase-like"/>
</dbReference>
<organism evidence="3 4">
    <name type="scientific">Rubripirellula obstinata</name>
    <dbReference type="NCBI Taxonomy" id="406547"/>
    <lineage>
        <taxon>Bacteria</taxon>
        <taxon>Pseudomonadati</taxon>
        <taxon>Planctomycetota</taxon>
        <taxon>Planctomycetia</taxon>
        <taxon>Pirellulales</taxon>
        <taxon>Pirellulaceae</taxon>
        <taxon>Rubripirellula</taxon>
    </lineage>
</organism>
<evidence type="ECO:0000256" key="1">
    <source>
        <dbReference type="SAM" id="Phobius"/>
    </source>
</evidence>
<feature type="domain" description="Transglutaminase-like" evidence="2">
    <location>
        <begin position="401"/>
        <end position="473"/>
    </location>
</feature>
<dbReference type="AlphaFoldDB" id="A0A5B1CG30"/>
<feature type="transmembrane region" description="Helical" evidence="1">
    <location>
        <begin position="515"/>
        <end position="538"/>
    </location>
</feature>
<evidence type="ECO:0000313" key="3">
    <source>
        <dbReference type="EMBL" id="KAA1258530.1"/>
    </source>
</evidence>
<evidence type="ECO:0000313" key="4">
    <source>
        <dbReference type="Proteomes" id="UP000322699"/>
    </source>
</evidence>
<feature type="transmembrane region" description="Helical" evidence="1">
    <location>
        <begin position="132"/>
        <end position="152"/>
    </location>
</feature>
<dbReference type="Gene3D" id="3.10.620.30">
    <property type="match status" value="1"/>
</dbReference>
<dbReference type="GO" id="GO:0003810">
    <property type="term" value="F:protein-glutamine gamma-glutamyltransferase activity"/>
    <property type="evidence" value="ECO:0007669"/>
    <property type="project" value="UniProtKB-EC"/>
</dbReference>
<keyword evidence="3" id="KW-0012">Acyltransferase</keyword>
<dbReference type="InterPro" id="IPR002931">
    <property type="entry name" value="Transglutaminase-like"/>
</dbReference>
<proteinExistence type="predicted"/>
<dbReference type="InterPro" id="IPR038765">
    <property type="entry name" value="Papain-like_cys_pep_sf"/>
</dbReference>
<reference evidence="3 4" key="1">
    <citation type="submission" date="2019-08" db="EMBL/GenBank/DDBJ databases">
        <title>Deep-cultivation of Planctomycetes and their phenomic and genomic characterization uncovers novel biology.</title>
        <authorList>
            <person name="Wiegand S."/>
            <person name="Jogler M."/>
            <person name="Boedeker C."/>
            <person name="Pinto D."/>
            <person name="Vollmers J."/>
            <person name="Rivas-Marin E."/>
            <person name="Kohn T."/>
            <person name="Peeters S.H."/>
            <person name="Heuer A."/>
            <person name="Rast P."/>
            <person name="Oberbeckmann S."/>
            <person name="Bunk B."/>
            <person name="Jeske O."/>
            <person name="Meyerdierks A."/>
            <person name="Storesund J.E."/>
            <person name="Kallscheuer N."/>
            <person name="Luecker S."/>
            <person name="Lage O.M."/>
            <person name="Pohl T."/>
            <person name="Merkel B.J."/>
            <person name="Hornburger P."/>
            <person name="Mueller R.-W."/>
            <person name="Bruemmer F."/>
            <person name="Labrenz M."/>
            <person name="Spormann A.M."/>
            <person name="Op Den Camp H."/>
            <person name="Overmann J."/>
            <person name="Amann R."/>
            <person name="Jetten M.S.M."/>
            <person name="Mascher T."/>
            <person name="Medema M.H."/>
            <person name="Devos D.P."/>
            <person name="Kaster A.-K."/>
            <person name="Ovreas L."/>
            <person name="Rohde M."/>
            <person name="Galperin M.Y."/>
            <person name="Jogler C."/>
        </authorList>
    </citation>
    <scope>NUCLEOTIDE SEQUENCE [LARGE SCALE GENOMIC DNA]</scope>
    <source>
        <strain evidence="3 4">LF1</strain>
    </source>
</reference>